<dbReference type="Pfam" id="PF07398">
    <property type="entry name" value="MDMPI_C"/>
    <property type="match status" value="1"/>
</dbReference>
<evidence type="ECO:0000313" key="3">
    <source>
        <dbReference type="EMBL" id="MFC0081400.1"/>
    </source>
</evidence>
<dbReference type="GO" id="GO:0016853">
    <property type="term" value="F:isomerase activity"/>
    <property type="evidence" value="ECO:0007669"/>
    <property type="project" value="UniProtKB-KW"/>
</dbReference>
<dbReference type="SUPFAM" id="SSF55718">
    <property type="entry name" value="SCP-like"/>
    <property type="match status" value="1"/>
</dbReference>
<dbReference type="InterPro" id="IPR017517">
    <property type="entry name" value="Maleyloyr_isom"/>
</dbReference>
<accession>A0ABV6C136</accession>
<organism evidence="3 4">
    <name type="scientific">Aciditerrimonas ferrireducens</name>
    <dbReference type="NCBI Taxonomy" id="667306"/>
    <lineage>
        <taxon>Bacteria</taxon>
        <taxon>Bacillati</taxon>
        <taxon>Actinomycetota</taxon>
        <taxon>Acidimicrobiia</taxon>
        <taxon>Acidimicrobiales</taxon>
        <taxon>Acidimicrobiaceae</taxon>
        <taxon>Aciditerrimonas</taxon>
    </lineage>
</organism>
<keyword evidence="4" id="KW-1185">Reference proteome</keyword>
<dbReference type="Gene3D" id="1.20.120.450">
    <property type="entry name" value="dinb family like domain"/>
    <property type="match status" value="1"/>
</dbReference>
<evidence type="ECO:0000313" key="4">
    <source>
        <dbReference type="Proteomes" id="UP001589788"/>
    </source>
</evidence>
<feature type="domain" description="Mycothiol-dependent maleylpyruvate isomerase metal-binding" evidence="2">
    <location>
        <begin position="25"/>
        <end position="163"/>
    </location>
</feature>
<evidence type="ECO:0000259" key="2">
    <source>
        <dbReference type="Pfam" id="PF11716"/>
    </source>
</evidence>
<dbReference type="Gene3D" id="3.30.1050.10">
    <property type="entry name" value="SCP2 sterol-binding domain"/>
    <property type="match status" value="1"/>
</dbReference>
<reference evidence="3 4" key="1">
    <citation type="submission" date="2024-09" db="EMBL/GenBank/DDBJ databases">
        <authorList>
            <person name="Sun Q."/>
            <person name="Mori K."/>
        </authorList>
    </citation>
    <scope>NUCLEOTIDE SEQUENCE [LARGE SCALE GENOMIC DNA]</scope>
    <source>
        <strain evidence="3 4">JCM 15389</strain>
    </source>
</reference>
<dbReference type="EMBL" id="JBHLYQ010000029">
    <property type="protein sequence ID" value="MFC0081400.1"/>
    <property type="molecule type" value="Genomic_DNA"/>
</dbReference>
<dbReference type="InterPro" id="IPR036527">
    <property type="entry name" value="SCP2_sterol-bd_dom_sf"/>
</dbReference>
<keyword evidence="3" id="KW-0413">Isomerase</keyword>
<dbReference type="InterPro" id="IPR034660">
    <property type="entry name" value="DinB/YfiT-like"/>
</dbReference>
<dbReference type="RefSeq" id="WP_377788608.1">
    <property type="nucleotide sequence ID" value="NZ_JBHLYQ010000029.1"/>
</dbReference>
<dbReference type="Proteomes" id="UP001589788">
    <property type="component" value="Unassembled WGS sequence"/>
</dbReference>
<dbReference type="Pfam" id="PF11716">
    <property type="entry name" value="MDMPI_N"/>
    <property type="match status" value="1"/>
</dbReference>
<name>A0ABV6C136_9ACTN</name>
<dbReference type="InterPro" id="IPR010872">
    <property type="entry name" value="MDMPI_C-term_domain"/>
</dbReference>
<gene>
    <name evidence="3" type="ORF">ACFFRE_04435</name>
</gene>
<dbReference type="NCBIfam" id="TIGR03083">
    <property type="entry name" value="maleylpyruvate isomerase family mycothiol-dependent enzyme"/>
    <property type="match status" value="1"/>
</dbReference>
<dbReference type="SUPFAM" id="SSF109854">
    <property type="entry name" value="DinB/YfiT-like putative metalloenzymes"/>
    <property type="match status" value="1"/>
</dbReference>
<feature type="domain" description="MDMPI C-terminal" evidence="1">
    <location>
        <begin position="179"/>
        <end position="276"/>
    </location>
</feature>
<dbReference type="InterPro" id="IPR024344">
    <property type="entry name" value="MDMPI_metal-binding"/>
</dbReference>
<proteinExistence type="predicted"/>
<evidence type="ECO:0000259" key="1">
    <source>
        <dbReference type="Pfam" id="PF07398"/>
    </source>
</evidence>
<protein>
    <submittedName>
        <fullName evidence="3">Maleylpyruvate isomerase family mycothiol-dependent enzyme</fullName>
    </submittedName>
</protein>
<sequence>MAGPVDSEAPGLRASSSGGALRDQLAETWGALTELVDDCSPEDWQAPTACPGWTVADQVAHVVGTERLLLGEAAPERQLGSAPHVRNDIGRFNEQWVLHYREAGTAALVADLKRVTAARLDALGEMDEAAFDAPSWTPVGHATYRRFMQIRVFDCYVHELDVRDALGRPGHQEGAAVEQALDEVVRALGVIVGKRVGAPEGSSIRFHLAPPAGRTLEVAVQGGRARLVPEAAPPATATLTLGALDFLRLACGRQAPAGLLAAGRITLEGDSALAQRVLEHLAFTI</sequence>
<comment type="caution">
    <text evidence="3">The sequence shown here is derived from an EMBL/GenBank/DDBJ whole genome shotgun (WGS) entry which is preliminary data.</text>
</comment>